<dbReference type="Pfam" id="PF23343">
    <property type="entry name" value="REP_ORF2-G2P"/>
    <property type="match status" value="1"/>
</dbReference>
<reference evidence="2" key="1">
    <citation type="submission" date="2022-02" db="EMBL/GenBank/DDBJ databases">
        <title>Towards deciphering the DNA virus diversity associated with rodent species in the families Cricetidae and Heteromyidae.</title>
        <authorList>
            <person name="Lund M."/>
            <person name="Larsen B.B."/>
            <person name="Gryseels S."/>
            <person name="Kraberger S."/>
            <person name="Rowsey D.M."/>
            <person name="Steger L."/>
            <person name="Yule K.M."/>
            <person name="Upham N.S."/>
            <person name="Worobey M."/>
            <person name="Van Doorslaer K."/>
            <person name="Varsani A."/>
        </authorList>
    </citation>
    <scope>NUCLEOTIDE SEQUENCE</scope>
    <source>
        <strain evidence="2">UA08Rod_4774</strain>
    </source>
</reference>
<sequence length="486" mass="57038">MCLYPRLIRNPRYIQNKKNGGYVPTPTDNRARFVAIGCGECIECRKKKSRDWRIRLLEEFKTNNQCSFITLTFDNDSLLKYRLLAEEELNPLGLNKYCDIYETDNIAAKIAIRHMLERHRKKTGKSIKHWLITERGHKNTRRIHIHGIIWYKFEQRGRGNSINHDLTKLWANGWAYNGDYVGEATISYISKYITKNDVDNKHYTGKIMSSPGIGKAYILKGGKRNVYNKDKTCETYKLPNGQEIGLPMYYRNHIYNENQREKLWMALLDKKTRYVLGTKVDVSESEDIYSNLRDQGRLISKNAGYEEPEWANNQYQKKYFENCKMISNFAKLIEKKQDYENCKIRSTDHRQLCAKNTELCRGGNNANTGSNGGWEEIYGTNRCRHGNDNHKRVRGVYGKNTYIPADRIKTATMHNLITIGKHYEIIDIETGEIYTSEQIKSKTLKTISYEKHKQFERRPDGTKRTIWRTKRFVKEVGANQLELKFN</sequence>
<protein>
    <submittedName>
        <fullName evidence="2">Replication initiator protein</fullName>
    </submittedName>
</protein>
<feature type="domain" description="Replication-associated protein ORF2/G2P" evidence="1">
    <location>
        <begin position="67"/>
        <end position="196"/>
    </location>
</feature>
<proteinExistence type="predicted"/>
<dbReference type="EMBL" id="OM869562">
    <property type="protein sequence ID" value="UPW41242.1"/>
    <property type="molecule type" value="Genomic_DNA"/>
</dbReference>
<evidence type="ECO:0000259" key="1">
    <source>
        <dbReference type="Pfam" id="PF23343"/>
    </source>
</evidence>
<accession>A0A976N120</accession>
<name>A0A976N120_9VIRU</name>
<dbReference type="InterPro" id="IPR056906">
    <property type="entry name" value="ORF2/G2P_dom"/>
</dbReference>
<organism evidence="2">
    <name type="scientific">Sigmofec virus UA08Rod_4774</name>
    <dbReference type="NCBI Taxonomy" id="2929409"/>
    <lineage>
        <taxon>Viruses</taxon>
        <taxon>Monodnaviria</taxon>
        <taxon>Sangervirae</taxon>
        <taxon>Phixviricota</taxon>
        <taxon>Malgrandaviricetes</taxon>
        <taxon>Petitvirales</taxon>
        <taxon>Microviridae</taxon>
    </lineage>
</organism>
<evidence type="ECO:0000313" key="2">
    <source>
        <dbReference type="EMBL" id="UPW41242.1"/>
    </source>
</evidence>